<dbReference type="AlphaFoldDB" id="A0A5K3EN44"/>
<evidence type="ECO:0000256" key="5">
    <source>
        <dbReference type="ARBA" id="ARBA00022679"/>
    </source>
</evidence>
<feature type="signal peptide" evidence="16">
    <location>
        <begin position="1"/>
        <end position="25"/>
    </location>
</feature>
<dbReference type="SUPFAM" id="SSF56112">
    <property type="entry name" value="Protein kinase-like (PK-like)"/>
    <property type="match status" value="1"/>
</dbReference>
<evidence type="ECO:0000256" key="12">
    <source>
        <dbReference type="ARBA" id="ARBA00023136"/>
    </source>
</evidence>
<evidence type="ECO:0000256" key="11">
    <source>
        <dbReference type="ARBA" id="ARBA00022989"/>
    </source>
</evidence>
<evidence type="ECO:0000256" key="14">
    <source>
        <dbReference type="SAM" id="MobiDB-lite"/>
    </source>
</evidence>
<dbReference type="GO" id="GO:0043235">
    <property type="term" value="C:receptor complex"/>
    <property type="evidence" value="ECO:0007669"/>
    <property type="project" value="TreeGrafter"/>
</dbReference>
<evidence type="ECO:0000256" key="16">
    <source>
        <dbReference type="SAM" id="SignalP"/>
    </source>
</evidence>
<comment type="subcellular location">
    <subcellularLocation>
        <location evidence="1">Membrane</location>
        <topology evidence="1">Single-pass type I membrane protein</topology>
    </subcellularLocation>
</comment>
<evidence type="ECO:0000256" key="2">
    <source>
        <dbReference type="ARBA" id="ARBA00009605"/>
    </source>
</evidence>
<evidence type="ECO:0000256" key="7">
    <source>
        <dbReference type="ARBA" id="ARBA00022729"/>
    </source>
</evidence>
<feature type="chain" id="PRO_5043207543" description="receptor protein serine/threonine kinase" evidence="16">
    <location>
        <begin position="26"/>
        <end position="746"/>
    </location>
</feature>
<feature type="domain" description="Protein kinase" evidence="17">
    <location>
        <begin position="322"/>
        <end position="734"/>
    </location>
</feature>
<accession>A0A5K3EN44</accession>
<dbReference type="GO" id="GO:0071363">
    <property type="term" value="P:cellular response to growth factor stimulus"/>
    <property type="evidence" value="ECO:0007669"/>
    <property type="project" value="TreeGrafter"/>
</dbReference>
<keyword evidence="9" id="KW-0418">Kinase</keyword>
<dbReference type="GO" id="GO:0004675">
    <property type="term" value="F:transmembrane receptor protein serine/threonine kinase activity"/>
    <property type="evidence" value="ECO:0007669"/>
    <property type="project" value="UniProtKB-EC"/>
</dbReference>
<keyword evidence="5" id="KW-0808">Transferase</keyword>
<evidence type="ECO:0000313" key="19">
    <source>
        <dbReference type="WBParaSite" id="MCU_001849-RC"/>
    </source>
</evidence>
<proteinExistence type="inferred from homology"/>
<dbReference type="PROSITE" id="PS50011">
    <property type="entry name" value="PROTEIN_KINASE_DOM"/>
    <property type="match status" value="1"/>
</dbReference>
<keyword evidence="13" id="KW-0675">Receptor</keyword>
<feature type="transmembrane region" description="Helical" evidence="15">
    <location>
        <begin position="235"/>
        <end position="261"/>
    </location>
</feature>
<dbReference type="WBParaSite" id="MCU_001849-RC">
    <property type="protein sequence ID" value="MCU_001849-RC"/>
    <property type="gene ID" value="MCU_001849"/>
</dbReference>
<dbReference type="PANTHER" id="PTHR23255">
    <property type="entry name" value="TRANSFORMING GROWTH FACTOR-BETA RECEPTOR TYPE I AND II"/>
    <property type="match status" value="1"/>
</dbReference>
<evidence type="ECO:0000256" key="13">
    <source>
        <dbReference type="ARBA" id="ARBA00023170"/>
    </source>
</evidence>
<dbReference type="WBParaSite" id="MCU_001849-RB">
    <property type="protein sequence ID" value="MCU_001849-RB"/>
    <property type="gene ID" value="MCU_001849"/>
</dbReference>
<name>A0A5K3EN44_MESCO</name>
<dbReference type="PANTHER" id="PTHR23255:SF71">
    <property type="entry name" value="RECEPTOR PROTEIN SERINE_THREONINE KINASE"/>
    <property type="match status" value="1"/>
</dbReference>
<keyword evidence="12 15" id="KW-0472">Membrane</keyword>
<protein>
    <recommendedName>
        <fullName evidence="3">receptor protein serine/threonine kinase</fullName>
        <ecNumber evidence="3">2.7.11.30</ecNumber>
    </recommendedName>
</protein>
<keyword evidence="11 15" id="KW-1133">Transmembrane helix</keyword>
<dbReference type="EC" id="2.7.11.30" evidence="3"/>
<evidence type="ECO:0000256" key="15">
    <source>
        <dbReference type="SAM" id="Phobius"/>
    </source>
</evidence>
<evidence type="ECO:0000256" key="3">
    <source>
        <dbReference type="ARBA" id="ARBA00012401"/>
    </source>
</evidence>
<evidence type="ECO:0000256" key="1">
    <source>
        <dbReference type="ARBA" id="ARBA00004479"/>
    </source>
</evidence>
<evidence type="ECO:0000313" key="18">
    <source>
        <dbReference type="WBParaSite" id="MCU_001849-RB"/>
    </source>
</evidence>
<keyword evidence="4" id="KW-0723">Serine/threonine-protein kinase</keyword>
<dbReference type="InterPro" id="IPR000333">
    <property type="entry name" value="TGFB_receptor"/>
</dbReference>
<keyword evidence="10" id="KW-0067">ATP-binding</keyword>
<feature type="compositionally biased region" description="Basic and acidic residues" evidence="14">
    <location>
        <begin position="542"/>
        <end position="555"/>
    </location>
</feature>
<evidence type="ECO:0000256" key="8">
    <source>
        <dbReference type="ARBA" id="ARBA00022741"/>
    </source>
</evidence>
<evidence type="ECO:0000256" key="4">
    <source>
        <dbReference type="ARBA" id="ARBA00022527"/>
    </source>
</evidence>
<dbReference type="GO" id="GO:0005524">
    <property type="term" value="F:ATP binding"/>
    <property type="evidence" value="ECO:0007669"/>
    <property type="project" value="UniProtKB-KW"/>
</dbReference>
<evidence type="ECO:0000256" key="10">
    <source>
        <dbReference type="ARBA" id="ARBA00022840"/>
    </source>
</evidence>
<organism evidence="18">
    <name type="scientific">Mesocestoides corti</name>
    <name type="common">Flatworm</name>
    <dbReference type="NCBI Taxonomy" id="53468"/>
    <lineage>
        <taxon>Eukaryota</taxon>
        <taxon>Metazoa</taxon>
        <taxon>Spiralia</taxon>
        <taxon>Lophotrochozoa</taxon>
        <taxon>Platyhelminthes</taxon>
        <taxon>Cestoda</taxon>
        <taxon>Eucestoda</taxon>
        <taxon>Cyclophyllidea</taxon>
        <taxon>Mesocestoididae</taxon>
        <taxon>Mesocestoides</taxon>
    </lineage>
</organism>
<dbReference type="GO" id="GO:0005886">
    <property type="term" value="C:plasma membrane"/>
    <property type="evidence" value="ECO:0007669"/>
    <property type="project" value="TreeGrafter"/>
</dbReference>
<comment type="similarity">
    <text evidence="2">Belongs to the protein kinase superfamily. TKL Ser/Thr protein kinase family. TGFB receptor subfamily.</text>
</comment>
<reference evidence="18 19" key="1">
    <citation type="submission" date="2019-11" db="UniProtKB">
        <authorList>
            <consortium name="WormBaseParasite"/>
        </authorList>
    </citation>
    <scope>IDENTIFICATION</scope>
</reference>
<dbReference type="InterPro" id="IPR011009">
    <property type="entry name" value="Kinase-like_dom_sf"/>
</dbReference>
<dbReference type="Gene3D" id="1.10.510.10">
    <property type="entry name" value="Transferase(Phosphotransferase) domain 1"/>
    <property type="match status" value="1"/>
</dbReference>
<keyword evidence="8" id="KW-0547">Nucleotide-binding</keyword>
<evidence type="ECO:0000256" key="9">
    <source>
        <dbReference type="ARBA" id="ARBA00022777"/>
    </source>
</evidence>
<evidence type="ECO:0000256" key="6">
    <source>
        <dbReference type="ARBA" id="ARBA00022692"/>
    </source>
</evidence>
<keyword evidence="6 15" id="KW-0812">Transmembrane</keyword>
<feature type="region of interest" description="Disordered" evidence="14">
    <location>
        <begin position="533"/>
        <end position="560"/>
    </location>
</feature>
<dbReference type="InterPro" id="IPR000719">
    <property type="entry name" value="Prot_kinase_dom"/>
</dbReference>
<evidence type="ECO:0000259" key="17">
    <source>
        <dbReference type="PROSITE" id="PS50011"/>
    </source>
</evidence>
<sequence length="746" mass="83588">MLSFSHFASILLIIIFLCSQAKVIATLLCVCNDNTHCFQNRTLNSIYKLPKGIRFCTTSSRGYCYKSYNTLVMSEYLFAKRSLIASKLNVFRRTSDWFPPDRFHKYGCLHFSSLVLLMCNRHASSSFENSSFLCCRNKNTCNYDLKPLKSEFINNTSKIKVSPTTKYHITLDHTPSSTEKESRIISPVTNVFVGPQILMKSQSKSKSSQFIEEPFSKTPIPLSSYSANSSSFRTAMVLLAGIFILLITMRLICYFTCPLYLSHKYCNRVSFSWLFDAPLPRPTTIMKSSSAASTNSTNLQESQSCCSSQLVPDKSFCGQQLIHKLEILTVQSLNRHYEQLSAKYEGEHVGVRILCPHCPSRSIILWKRFVLMNEKYVLRHVTLSGIKAADICLASDLRQCMGKSFAEFNFAASLGFTLSELYPWGSFFDMMQSSPARFWKTSSAAASFLRVISDIVNGLTFLHTDMEGTRGRPALAHRNLCLENAFLKPDGSSCLGGLEYAVCPPPTPLPVPIPQLLQMFAAHVQEWSFDASPPTQTAGDFSSDRCPSDKADCHPTEGTPTPVLVTKPPFPDWWPVCGLKVGDPICTAPELLEEKIFPFCFESHKRADIYALGVVMWEILAWAMGSAIGRPKSNEAQPPGGWVPHQSGLAAMRQMACLRQPNLLVLDAPKLDPITVVDRNDLEAQSQSVDRPNWSQVCEFFAKLLPECWNRCPEKRLSALRIKKNLAKFSEGFLVKDKASDAGLSR</sequence>
<keyword evidence="7 16" id="KW-0732">Signal</keyword>